<dbReference type="Proteomes" id="UP000033647">
    <property type="component" value="Unassembled WGS sequence"/>
</dbReference>
<keyword evidence="7 10" id="KW-0378">Hydrolase</keyword>
<dbReference type="AlphaFoldDB" id="A0A0F4GUL9"/>
<evidence type="ECO:0000256" key="8">
    <source>
        <dbReference type="SAM" id="MobiDB-lite"/>
    </source>
</evidence>
<keyword evidence="3" id="KW-0256">Endoplasmic reticulum</keyword>
<keyword evidence="6" id="KW-0479">Metal-binding</keyword>
<sequence>MHLIATKCCRLSPLWPMLSFILLSLAVWPTVAKCMTDDTIASLRQDTQDLFYHGYDNYLAHAYPEDELRPIACKPQTRNRDNPADIGLNDVLGNYSLTLIDSLSTLAILASEQEEGRQDKRQPLRDFQDGIQSLVELYGGGTDSTRCGTRACGFDLDSKVQVFETNIRGVGGLLSAHLFAVGELPIRGYSPVWKKGKNPGIKWKNGLVYNGQLLNLAHDLASRLLPAFSTSTDIPYPRVNLRTGIPFYLDTEGFCRADGSQSEPREITENCAAGAGSLVLEFSTLSRLTGDMRFENLGKRAFWAIWKRRSAIGLIGNGIDAESGLWTNPPLAGIGAGIDSFFEYSLKSHILLSNLPYDPANASIDSPDNFLRVWEDAHAAVKRHIYRKSHHDKYPYYAQVDAMNGAPRYNWVDNLSAYYPGLLVLAGKLDEAIESHLLFSALWTRYSALPERWHVPNAYIDPHFRHWAGRPEFIESTFHLFQATKDPYYLHTGEMALRDIRRRCWTKCGWADLGDVNTGEQRDRMESFFLGETAKYLYLLFSEDHPLNKLDRAVVFTTEGHPLVIPSNHGSQSGGNGATKRSDKNHQKNNSSAPTCSIPQPPMPFTISNVVNRFDFFHAAAVAQLHMVPINPARSSALMKSSPLSPGISLADVRSPTNYTFFPWTLSKDLIPINGLSSPVADPVISTLTFPVLSSTTNPETDNGLPRLGALHKLADGILINSLSNLRLNMIQEPKSILLPMSDGSSLLHEVGEEYRIHGIANWALGRDERVLLTSDALKAISPGDPHFTRVKDREMLDLIIDIPLPAGHQATATPILVDEDDASDAENTTLDNMWDELEGMLSTLLGSTSAIERVKTSLQTPRPTSSPSYTSPPQHYIRHSLPAILPSGPGAAPLPAILDEDAAPAHQLGKLPLKKIFWLDDQLCEHRLPSHIAKSYQVLVIKRGGCSFNEKLANVPAVSPPSIAAGNRGDDIGLGLVIVVSEHRGPAPHDEDNGTGQSAPPPGLIKPHLEKAQRTPAGIERRYPLAMVMVEGSTPLKPISVATGGTFSSPAREVLRRASAGQGKFDEETGEFVDQSTTHKAGEAVKGGLGVKRRFWFESLGVVIGNLGMV</sequence>
<dbReference type="GO" id="GO:1904380">
    <property type="term" value="P:endoplasmic reticulum mannose trimming"/>
    <property type="evidence" value="ECO:0007669"/>
    <property type="project" value="InterPro"/>
</dbReference>
<keyword evidence="6" id="KW-0106">Calcium</keyword>
<keyword evidence="4" id="KW-0325">Glycoprotein</keyword>
<proteinExistence type="inferred from homology"/>
<dbReference type="UniPathway" id="UPA00378"/>
<dbReference type="GO" id="GO:0016020">
    <property type="term" value="C:membrane"/>
    <property type="evidence" value="ECO:0007669"/>
    <property type="project" value="InterPro"/>
</dbReference>
<comment type="caution">
    <text evidence="10">The sequence shown here is derived from an EMBL/GenBank/DDBJ whole genome shotgun (WGS) entry which is preliminary data.</text>
</comment>
<evidence type="ECO:0000256" key="3">
    <source>
        <dbReference type="ARBA" id="ARBA00022824"/>
    </source>
</evidence>
<feature type="active site" evidence="5">
    <location>
        <position position="339"/>
    </location>
</feature>
<dbReference type="OrthoDB" id="8118055at2759"/>
<feature type="chain" id="PRO_5002469025" description="alpha-1,2-Mannosidase" evidence="9">
    <location>
        <begin position="33"/>
        <end position="1111"/>
    </location>
</feature>
<keyword evidence="9" id="KW-0732">Signal</keyword>
<dbReference type="EMBL" id="LAFY01000305">
    <property type="protein sequence ID" value="KJY00763.1"/>
    <property type="molecule type" value="Genomic_DNA"/>
</dbReference>
<evidence type="ECO:0000256" key="1">
    <source>
        <dbReference type="ARBA" id="ARBA00004240"/>
    </source>
</evidence>
<dbReference type="SUPFAM" id="SSF48225">
    <property type="entry name" value="Seven-hairpin glycosidases"/>
    <property type="match status" value="1"/>
</dbReference>
<dbReference type="Pfam" id="PF01532">
    <property type="entry name" value="Glyco_hydro_47"/>
    <property type="match status" value="1"/>
</dbReference>
<dbReference type="PANTHER" id="PTHR45679:SF5">
    <property type="entry name" value="ER DEGRADATION-ENHANCING ALPHA-MANNOSIDASE-LIKE PROTEIN 1"/>
    <property type="match status" value="1"/>
</dbReference>
<evidence type="ECO:0000313" key="10">
    <source>
        <dbReference type="EMBL" id="KJY00763.1"/>
    </source>
</evidence>
<dbReference type="Gene3D" id="1.50.10.10">
    <property type="match status" value="1"/>
</dbReference>
<gene>
    <name evidence="10" type="ORF">TI39_contig313g00024</name>
</gene>
<dbReference type="InterPro" id="IPR044674">
    <property type="entry name" value="EDEM1/2/3"/>
</dbReference>
<dbReference type="GO" id="GO:0036503">
    <property type="term" value="P:ERAD pathway"/>
    <property type="evidence" value="ECO:0007669"/>
    <property type="project" value="UniProtKB-ARBA"/>
</dbReference>
<evidence type="ECO:0000256" key="2">
    <source>
        <dbReference type="ARBA" id="ARBA00007658"/>
    </source>
</evidence>
<dbReference type="PRINTS" id="PR00747">
    <property type="entry name" value="GLYHDRLASE47"/>
</dbReference>
<dbReference type="InterPro" id="IPR012341">
    <property type="entry name" value="6hp_glycosidase-like_sf"/>
</dbReference>
<evidence type="ECO:0000256" key="7">
    <source>
        <dbReference type="RuleBase" id="RU361193"/>
    </source>
</evidence>
<dbReference type="PANTHER" id="PTHR45679">
    <property type="entry name" value="ER DEGRADATION-ENHANCING ALPHA-MANNOSIDASE-LIKE PROTEIN 2"/>
    <property type="match status" value="1"/>
</dbReference>
<dbReference type="InterPro" id="IPR036026">
    <property type="entry name" value="Seven-hairpin_glycosidases"/>
</dbReference>
<dbReference type="GO" id="GO:0005509">
    <property type="term" value="F:calcium ion binding"/>
    <property type="evidence" value="ECO:0007669"/>
    <property type="project" value="InterPro"/>
</dbReference>
<comment type="cofactor">
    <cofactor evidence="6">
        <name>Ca(2+)</name>
        <dbReference type="ChEBI" id="CHEBI:29108"/>
    </cofactor>
</comment>
<dbReference type="EC" id="3.2.1.-" evidence="7"/>
<dbReference type="GO" id="GO:0004571">
    <property type="term" value="F:mannosyl-oligosaccharide 1,2-alpha-mannosidase activity"/>
    <property type="evidence" value="ECO:0007669"/>
    <property type="project" value="InterPro"/>
</dbReference>
<keyword evidence="11" id="KW-1185">Reference proteome</keyword>
<dbReference type="GO" id="GO:0005975">
    <property type="term" value="P:carbohydrate metabolic process"/>
    <property type="evidence" value="ECO:0007669"/>
    <property type="project" value="InterPro"/>
</dbReference>
<dbReference type="GO" id="GO:0044322">
    <property type="term" value="C:endoplasmic reticulum quality control compartment"/>
    <property type="evidence" value="ECO:0007669"/>
    <property type="project" value="GOC"/>
</dbReference>
<evidence type="ECO:0000256" key="5">
    <source>
        <dbReference type="PIRSR" id="PIRSR601382-1"/>
    </source>
</evidence>
<accession>A0A0F4GUL9</accession>
<feature type="active site" description="Proton donor" evidence="5">
    <location>
        <position position="164"/>
    </location>
</feature>
<reference evidence="10 11" key="1">
    <citation type="submission" date="2015-03" db="EMBL/GenBank/DDBJ databases">
        <title>RNA-seq based gene annotation and comparative genomics of four Zymoseptoria species reveal species-specific pathogenicity related genes and transposable element activity.</title>
        <authorList>
            <person name="Grandaubert J."/>
            <person name="Bhattacharyya A."/>
            <person name="Stukenbrock E.H."/>
        </authorList>
    </citation>
    <scope>NUCLEOTIDE SEQUENCE [LARGE SCALE GENOMIC DNA]</scope>
    <source>
        <strain evidence="10 11">Zb18110</strain>
    </source>
</reference>
<feature type="active site" evidence="5">
    <location>
        <position position="472"/>
    </location>
</feature>
<comment type="similarity">
    <text evidence="2 7">Belongs to the glycosyl hydrolase 47 family.</text>
</comment>
<feature type="region of interest" description="Disordered" evidence="8">
    <location>
        <begin position="564"/>
        <end position="600"/>
    </location>
</feature>
<feature type="active site" description="Proton donor" evidence="5">
    <location>
        <position position="451"/>
    </location>
</feature>
<name>A0A0F4GUL9_9PEZI</name>
<protein>
    <recommendedName>
        <fullName evidence="7">alpha-1,2-Mannosidase</fullName>
        <ecNumber evidence="7">3.2.1.-</ecNumber>
    </recommendedName>
</protein>
<dbReference type="STRING" id="1047168.A0A0F4GUL9"/>
<organism evidence="10 11">
    <name type="scientific">Zymoseptoria brevis</name>
    <dbReference type="NCBI Taxonomy" id="1047168"/>
    <lineage>
        <taxon>Eukaryota</taxon>
        <taxon>Fungi</taxon>
        <taxon>Dikarya</taxon>
        <taxon>Ascomycota</taxon>
        <taxon>Pezizomycotina</taxon>
        <taxon>Dothideomycetes</taxon>
        <taxon>Dothideomycetidae</taxon>
        <taxon>Mycosphaerellales</taxon>
        <taxon>Mycosphaerellaceae</taxon>
        <taxon>Zymoseptoria</taxon>
    </lineage>
</organism>
<evidence type="ECO:0000256" key="6">
    <source>
        <dbReference type="PIRSR" id="PIRSR601382-2"/>
    </source>
</evidence>
<evidence type="ECO:0000256" key="4">
    <source>
        <dbReference type="ARBA" id="ARBA00023180"/>
    </source>
</evidence>
<evidence type="ECO:0000313" key="11">
    <source>
        <dbReference type="Proteomes" id="UP000033647"/>
    </source>
</evidence>
<feature type="compositionally biased region" description="Polar residues" evidence="8">
    <location>
        <begin position="588"/>
        <end position="598"/>
    </location>
</feature>
<evidence type="ECO:0000256" key="9">
    <source>
        <dbReference type="SAM" id="SignalP"/>
    </source>
</evidence>
<dbReference type="InterPro" id="IPR001382">
    <property type="entry name" value="Glyco_hydro_47"/>
</dbReference>
<keyword evidence="7" id="KW-0326">Glycosidase</keyword>
<feature type="region of interest" description="Disordered" evidence="8">
    <location>
        <begin position="985"/>
        <end position="1011"/>
    </location>
</feature>
<feature type="signal peptide" evidence="9">
    <location>
        <begin position="1"/>
        <end position="32"/>
    </location>
</feature>
<comment type="subcellular location">
    <subcellularLocation>
        <location evidence="1">Endoplasmic reticulum</location>
    </subcellularLocation>
</comment>
<feature type="binding site" evidence="6">
    <location>
        <position position="558"/>
    </location>
    <ligand>
        <name>Ca(2+)</name>
        <dbReference type="ChEBI" id="CHEBI:29108"/>
    </ligand>
</feature>